<dbReference type="RefSeq" id="WP_331845489.1">
    <property type="nucleotide sequence ID" value="NZ_JAZHPZ010000002.1"/>
</dbReference>
<gene>
    <name evidence="1" type="ORF">V3851_05355</name>
</gene>
<name>A0ABU7VPL4_9BACL</name>
<sequence>MTTDLSELHGQFNGDRLALEEPTGIEQEWREAVRSIVLRNDGFELYERMKVKYGFDADEDVPPL</sequence>
<evidence type="ECO:0000313" key="1">
    <source>
        <dbReference type="EMBL" id="MEF2965253.1"/>
    </source>
</evidence>
<dbReference type="EMBL" id="JAZHPZ010000002">
    <property type="protein sequence ID" value="MEF2965253.1"/>
    <property type="molecule type" value="Genomic_DNA"/>
</dbReference>
<accession>A0ABU7VPL4</accession>
<comment type="caution">
    <text evidence="1">The sequence shown here is derived from an EMBL/GenBank/DDBJ whole genome shotgun (WGS) entry which is preliminary data.</text>
</comment>
<proteinExistence type="predicted"/>
<keyword evidence="2" id="KW-1185">Reference proteome</keyword>
<organism evidence="1 2">
    <name type="scientific">Paenibacillus haidiansis</name>
    <dbReference type="NCBI Taxonomy" id="1574488"/>
    <lineage>
        <taxon>Bacteria</taxon>
        <taxon>Bacillati</taxon>
        <taxon>Bacillota</taxon>
        <taxon>Bacilli</taxon>
        <taxon>Bacillales</taxon>
        <taxon>Paenibacillaceae</taxon>
        <taxon>Paenibacillus</taxon>
    </lineage>
</organism>
<evidence type="ECO:0000313" key="2">
    <source>
        <dbReference type="Proteomes" id="UP001306950"/>
    </source>
</evidence>
<protein>
    <submittedName>
        <fullName evidence="1">Uncharacterized protein</fullName>
    </submittedName>
</protein>
<reference evidence="1 2" key="1">
    <citation type="submission" date="2024-02" db="EMBL/GenBank/DDBJ databases">
        <title>A nitrogen-fixing paenibacillus bacterium.</title>
        <authorList>
            <person name="Zhang W.L."/>
            <person name="Chen S.F."/>
        </authorList>
    </citation>
    <scope>NUCLEOTIDE SEQUENCE [LARGE SCALE GENOMIC DNA]</scope>
    <source>
        <strain evidence="1 2">M1</strain>
    </source>
</reference>
<dbReference type="Proteomes" id="UP001306950">
    <property type="component" value="Unassembled WGS sequence"/>
</dbReference>